<dbReference type="RefSeq" id="WP_075135767.1">
    <property type="nucleotide sequence ID" value="NZ_MSIF01000015.1"/>
</dbReference>
<comment type="similarity">
    <text evidence="1">Belongs to the AfsR/DnrI/RedD regulatory family.</text>
</comment>
<dbReference type="PANTHER" id="PTHR47691">
    <property type="entry name" value="REGULATOR-RELATED"/>
    <property type="match status" value="1"/>
</dbReference>
<evidence type="ECO:0000313" key="6">
    <source>
        <dbReference type="Proteomes" id="UP000185696"/>
    </source>
</evidence>
<dbReference type="SMART" id="SM00862">
    <property type="entry name" value="Trans_reg_C"/>
    <property type="match status" value="1"/>
</dbReference>
<dbReference type="InterPro" id="IPR019734">
    <property type="entry name" value="TPR_rpt"/>
</dbReference>
<gene>
    <name evidence="5" type="ORF">BLA60_26755</name>
</gene>
<dbReference type="Gene3D" id="1.25.40.10">
    <property type="entry name" value="Tetratricopeptide repeat domain"/>
    <property type="match status" value="1"/>
</dbReference>
<dbReference type="PANTHER" id="PTHR47691:SF3">
    <property type="entry name" value="HTH-TYPE TRANSCRIPTIONAL REGULATOR RV0890C-RELATED"/>
    <property type="match status" value="1"/>
</dbReference>
<dbReference type="InterPro" id="IPR001867">
    <property type="entry name" value="OmpR/PhoB-type_DNA-bd"/>
</dbReference>
<dbReference type="EMBL" id="MSIF01000015">
    <property type="protein sequence ID" value="OLF07527.1"/>
    <property type="molecule type" value="Genomic_DNA"/>
</dbReference>
<dbReference type="SMART" id="SM00028">
    <property type="entry name" value="TPR"/>
    <property type="match status" value="4"/>
</dbReference>
<keyword evidence="2 3" id="KW-0238">DNA-binding</keyword>
<dbReference type="InterPro" id="IPR005158">
    <property type="entry name" value="BTAD"/>
</dbReference>
<evidence type="ECO:0000259" key="4">
    <source>
        <dbReference type="PROSITE" id="PS51755"/>
    </source>
</evidence>
<evidence type="ECO:0000256" key="2">
    <source>
        <dbReference type="ARBA" id="ARBA00023125"/>
    </source>
</evidence>
<evidence type="ECO:0000256" key="1">
    <source>
        <dbReference type="ARBA" id="ARBA00005820"/>
    </source>
</evidence>
<dbReference type="Pfam" id="PF13424">
    <property type="entry name" value="TPR_12"/>
    <property type="match status" value="1"/>
</dbReference>
<dbReference type="GO" id="GO:0043531">
    <property type="term" value="F:ADP binding"/>
    <property type="evidence" value="ECO:0007669"/>
    <property type="project" value="InterPro"/>
</dbReference>
<proteinExistence type="inferred from homology"/>
<name>A0A7Z1AVP4_9PSEU</name>
<dbReference type="InterPro" id="IPR027417">
    <property type="entry name" value="P-loop_NTPase"/>
</dbReference>
<dbReference type="PROSITE" id="PS51755">
    <property type="entry name" value="OMPR_PHOB"/>
    <property type="match status" value="1"/>
</dbReference>
<dbReference type="Proteomes" id="UP000185696">
    <property type="component" value="Unassembled WGS sequence"/>
</dbReference>
<organism evidence="5 6">
    <name type="scientific">Actinophytocola xinjiangensis</name>
    <dbReference type="NCBI Taxonomy" id="485602"/>
    <lineage>
        <taxon>Bacteria</taxon>
        <taxon>Bacillati</taxon>
        <taxon>Actinomycetota</taxon>
        <taxon>Actinomycetes</taxon>
        <taxon>Pseudonocardiales</taxon>
        <taxon>Pseudonocardiaceae</taxon>
    </lineage>
</organism>
<dbReference type="SMART" id="SM01043">
    <property type="entry name" value="BTAD"/>
    <property type="match status" value="1"/>
</dbReference>
<reference evidence="5 6" key="1">
    <citation type="submission" date="2016-12" db="EMBL/GenBank/DDBJ databases">
        <title>The draft genome sequence of Actinophytocola xinjiangensis.</title>
        <authorList>
            <person name="Wang W."/>
            <person name="Yuan L."/>
        </authorList>
    </citation>
    <scope>NUCLEOTIDE SEQUENCE [LARGE SCALE GENOMIC DNA]</scope>
    <source>
        <strain evidence="5 6">CGMCC 4.4663</strain>
    </source>
</reference>
<dbReference type="Gene3D" id="1.10.10.10">
    <property type="entry name" value="Winged helix-like DNA-binding domain superfamily/Winged helix DNA-binding domain"/>
    <property type="match status" value="1"/>
</dbReference>
<dbReference type="Pfam" id="PF00486">
    <property type="entry name" value="Trans_reg_C"/>
    <property type="match status" value="1"/>
</dbReference>
<accession>A0A7Z1AVP4</accession>
<evidence type="ECO:0000256" key="3">
    <source>
        <dbReference type="PROSITE-ProRule" id="PRU01091"/>
    </source>
</evidence>
<dbReference type="OrthoDB" id="3646695at2"/>
<comment type="caution">
    <text evidence="5">The sequence shown here is derived from an EMBL/GenBank/DDBJ whole genome shotgun (WGS) entry which is preliminary data.</text>
</comment>
<dbReference type="SUPFAM" id="SSF48452">
    <property type="entry name" value="TPR-like"/>
    <property type="match status" value="3"/>
</dbReference>
<dbReference type="PRINTS" id="PR00364">
    <property type="entry name" value="DISEASERSIST"/>
</dbReference>
<sequence>MDFRLFGPFEVWHDGVQVDPGDLQQRYVLVILLRNANRAVSREYLRHTVWLGQDQPRSDLITSYVARLRKVFRDAGATDVLIDKTPTGYQLRVDENLLDTVRFTALCRRAAGAPPPVRRRLLAEALDLWRGRFLSDLDIDRAGGAAGAPTEESRVDALVDLAELELAAGEHRAVRDRLRAVWEDNRAEQRVAAMLMRTLVTGGDQVRAVTVYHQTRDALAELGMETARELRDMVWLAQYGTRHNALPAHPPRFTGRDAEVAAVEALARGGDATVVWVSGLPGVGKTAFAVHVAHRLAGRYPDGTLFVELAGFTPGVEPTDPADALASLLADLGVPPEALPQATPARAELYRDRLAGTRTLVVLDNAAGEEQVTGLLPAAPGCLTLVTSRDLGSAGPGLAATDHLHLEPLSVAEASELFGRLVDPERIRARADLVREVVARCGRVPLLIHLVAAQLRRHTRWPLEHLVALLAETGPVSGLADAAYAVSYRQLRPAARRLFRLVALAPVADLSAGGAAALLDRPLPAARELLVGLHRASLLEEPAPGRFQMLDPLRDFARRSSEVDTSEAAAVVRLLDHYRAGTASAMATAFPHGADRQPAVAGPLPPFGDPHAALDWLDTERPNLVSAVRHAAANGLPEHAWQLAVLLWRYLYTAGHLRDWTETLRLADGVVTDREGQANVRLGLATARLHAGALADAHAIAHTALPLWLAHGDPRGAADTRRVIATAAKDLGAHDEAGEQFAAALASYRALGERHGQAAVLDHLGQLDELHDRLAQAQRRHVAALGLLRELGHDQGVAHVLDNLGGVRQRLGRLTEALADHTEAHDLAVAAGDRACEAYALNNLGNTHRLLGRLPEATHYHQRAAAVAELVVDPGLRTQLCLDRGETAAAGGNPRAAVTEFQAALTLSTGTGDRAKQARANARLGALLHLTGHHSTATTHWLAALTGYESLGLPEAARVRAELAGLACSRCAANTIDNH</sequence>
<evidence type="ECO:0000313" key="5">
    <source>
        <dbReference type="EMBL" id="OLF07527.1"/>
    </source>
</evidence>
<feature type="DNA-binding region" description="OmpR/PhoB-type" evidence="3">
    <location>
        <begin position="1"/>
        <end position="93"/>
    </location>
</feature>
<dbReference type="InterPro" id="IPR011990">
    <property type="entry name" value="TPR-like_helical_dom_sf"/>
</dbReference>
<dbReference type="Pfam" id="PF03704">
    <property type="entry name" value="BTAD"/>
    <property type="match status" value="1"/>
</dbReference>
<dbReference type="InterPro" id="IPR036388">
    <property type="entry name" value="WH-like_DNA-bd_sf"/>
</dbReference>
<dbReference type="AlphaFoldDB" id="A0A7Z1AVP4"/>
<protein>
    <recommendedName>
        <fullName evidence="4">OmpR/PhoB-type domain-containing protein</fullName>
    </recommendedName>
</protein>
<keyword evidence="6" id="KW-1185">Reference proteome</keyword>
<dbReference type="GO" id="GO:0003677">
    <property type="term" value="F:DNA binding"/>
    <property type="evidence" value="ECO:0007669"/>
    <property type="project" value="UniProtKB-UniRule"/>
</dbReference>
<dbReference type="SUPFAM" id="SSF52540">
    <property type="entry name" value="P-loop containing nucleoside triphosphate hydrolases"/>
    <property type="match status" value="1"/>
</dbReference>
<dbReference type="GO" id="GO:0006355">
    <property type="term" value="P:regulation of DNA-templated transcription"/>
    <property type="evidence" value="ECO:0007669"/>
    <property type="project" value="InterPro"/>
</dbReference>
<dbReference type="GO" id="GO:0000160">
    <property type="term" value="P:phosphorelay signal transduction system"/>
    <property type="evidence" value="ECO:0007669"/>
    <property type="project" value="InterPro"/>
</dbReference>
<dbReference type="InterPro" id="IPR016032">
    <property type="entry name" value="Sig_transdc_resp-reg_C-effctor"/>
</dbReference>
<dbReference type="Gene3D" id="3.40.50.300">
    <property type="entry name" value="P-loop containing nucleotide triphosphate hydrolases"/>
    <property type="match status" value="1"/>
</dbReference>
<dbReference type="SUPFAM" id="SSF46894">
    <property type="entry name" value="C-terminal effector domain of the bipartite response regulators"/>
    <property type="match status" value="1"/>
</dbReference>
<feature type="domain" description="OmpR/PhoB-type" evidence="4">
    <location>
        <begin position="1"/>
        <end position="93"/>
    </location>
</feature>